<dbReference type="InterPro" id="IPR001878">
    <property type="entry name" value="Znf_CCHC"/>
</dbReference>
<dbReference type="InterPro" id="IPR036875">
    <property type="entry name" value="Znf_CCHC_sf"/>
</dbReference>
<evidence type="ECO:0000313" key="4">
    <source>
        <dbReference type="EMBL" id="KAG7156392.1"/>
    </source>
</evidence>
<evidence type="ECO:0000259" key="3">
    <source>
        <dbReference type="PROSITE" id="PS50158"/>
    </source>
</evidence>
<keyword evidence="5" id="KW-1185">Reference proteome</keyword>
<name>A0A8J5JDE4_HOMAM</name>
<feature type="compositionally biased region" description="Polar residues" evidence="2">
    <location>
        <begin position="215"/>
        <end position="235"/>
    </location>
</feature>
<dbReference type="Gene3D" id="4.10.60.10">
    <property type="entry name" value="Zinc finger, CCHC-type"/>
    <property type="match status" value="1"/>
</dbReference>
<keyword evidence="1" id="KW-0479">Metal-binding</keyword>
<organism evidence="4 5">
    <name type="scientific">Homarus americanus</name>
    <name type="common">American lobster</name>
    <dbReference type="NCBI Taxonomy" id="6706"/>
    <lineage>
        <taxon>Eukaryota</taxon>
        <taxon>Metazoa</taxon>
        <taxon>Ecdysozoa</taxon>
        <taxon>Arthropoda</taxon>
        <taxon>Crustacea</taxon>
        <taxon>Multicrustacea</taxon>
        <taxon>Malacostraca</taxon>
        <taxon>Eumalacostraca</taxon>
        <taxon>Eucarida</taxon>
        <taxon>Decapoda</taxon>
        <taxon>Pleocyemata</taxon>
        <taxon>Astacidea</taxon>
        <taxon>Nephropoidea</taxon>
        <taxon>Nephropidae</taxon>
        <taxon>Homarus</taxon>
    </lineage>
</organism>
<protein>
    <recommendedName>
        <fullName evidence="3">CCHC-type domain-containing protein</fullName>
    </recommendedName>
</protein>
<sequence>MRLNKYAKGPAARLLNGTRTFKVNLKNNIPSSVTVGGHSLTFLYAGQRKTCYKCGHEGHLAIDCHTEEVDKVNIFNEKDFPAIQRSGVEREEVPLQSISQDAVDPEGTTHPDCSENAVQETSNICEAEIHTERNNVDQTKGKISCENMEYDKADDMEATNTTGTECEVARGGNMDRMEEIVEVTCIMSPSRNKNDANKKEQNKPGKNELEINGSDDVNQVKVTTDGGTNGDISKNSGKKDCMTQNKNNENQMAKCNSQTENGLECGKGRKDDGKKMDPIGKDDSWWEKVEHVQSWTVRAVSGS</sequence>
<evidence type="ECO:0000256" key="1">
    <source>
        <dbReference type="PROSITE-ProRule" id="PRU00047"/>
    </source>
</evidence>
<reference evidence="4" key="1">
    <citation type="journal article" date="2021" name="Sci. Adv.">
        <title>The American lobster genome reveals insights on longevity, neural, and immune adaptations.</title>
        <authorList>
            <person name="Polinski J.M."/>
            <person name="Zimin A.V."/>
            <person name="Clark K.F."/>
            <person name="Kohn A.B."/>
            <person name="Sadowski N."/>
            <person name="Timp W."/>
            <person name="Ptitsyn A."/>
            <person name="Khanna P."/>
            <person name="Romanova D.Y."/>
            <person name="Williams P."/>
            <person name="Greenwood S.J."/>
            <person name="Moroz L.L."/>
            <person name="Walt D.R."/>
            <person name="Bodnar A.G."/>
        </authorList>
    </citation>
    <scope>NUCLEOTIDE SEQUENCE</scope>
    <source>
        <strain evidence="4">GMGI-L3</strain>
    </source>
</reference>
<dbReference type="GO" id="GO:0008270">
    <property type="term" value="F:zinc ion binding"/>
    <property type="evidence" value="ECO:0007669"/>
    <property type="project" value="UniProtKB-KW"/>
</dbReference>
<feature type="domain" description="CCHC-type" evidence="3">
    <location>
        <begin position="51"/>
        <end position="64"/>
    </location>
</feature>
<dbReference type="SMART" id="SM00343">
    <property type="entry name" value="ZnF_C2HC"/>
    <property type="match status" value="1"/>
</dbReference>
<proteinExistence type="predicted"/>
<feature type="compositionally biased region" description="Polar residues" evidence="2">
    <location>
        <begin position="242"/>
        <end position="261"/>
    </location>
</feature>
<keyword evidence="1" id="KW-0863">Zinc-finger</keyword>
<feature type="region of interest" description="Disordered" evidence="2">
    <location>
        <begin position="91"/>
        <end position="115"/>
    </location>
</feature>
<comment type="caution">
    <text evidence="4">The sequence shown here is derived from an EMBL/GenBank/DDBJ whole genome shotgun (WGS) entry which is preliminary data.</text>
</comment>
<dbReference type="EMBL" id="JAHLQT010039184">
    <property type="protein sequence ID" value="KAG7156392.1"/>
    <property type="molecule type" value="Genomic_DNA"/>
</dbReference>
<dbReference type="PROSITE" id="PS50158">
    <property type="entry name" value="ZF_CCHC"/>
    <property type="match status" value="1"/>
</dbReference>
<dbReference type="GO" id="GO:0003676">
    <property type="term" value="F:nucleic acid binding"/>
    <property type="evidence" value="ECO:0007669"/>
    <property type="project" value="InterPro"/>
</dbReference>
<accession>A0A8J5JDE4</accession>
<feature type="non-terminal residue" evidence="4">
    <location>
        <position position="1"/>
    </location>
</feature>
<dbReference type="SUPFAM" id="SSF57756">
    <property type="entry name" value="Retrovirus zinc finger-like domains"/>
    <property type="match status" value="1"/>
</dbReference>
<feature type="compositionally biased region" description="Basic and acidic residues" evidence="2">
    <location>
        <begin position="192"/>
        <end position="209"/>
    </location>
</feature>
<dbReference type="AlphaFoldDB" id="A0A8J5JDE4"/>
<feature type="compositionally biased region" description="Basic and acidic residues" evidence="2">
    <location>
        <begin position="266"/>
        <end position="282"/>
    </location>
</feature>
<evidence type="ECO:0000256" key="2">
    <source>
        <dbReference type="SAM" id="MobiDB-lite"/>
    </source>
</evidence>
<keyword evidence="1" id="KW-0862">Zinc</keyword>
<gene>
    <name evidence="4" type="ORF">Hamer_G006137</name>
</gene>
<evidence type="ECO:0000313" key="5">
    <source>
        <dbReference type="Proteomes" id="UP000747542"/>
    </source>
</evidence>
<feature type="region of interest" description="Disordered" evidence="2">
    <location>
        <begin position="187"/>
        <end position="282"/>
    </location>
</feature>
<dbReference type="Proteomes" id="UP000747542">
    <property type="component" value="Unassembled WGS sequence"/>
</dbReference>